<keyword evidence="3" id="KW-1185">Reference proteome</keyword>
<evidence type="ECO:0000313" key="2">
    <source>
        <dbReference type="EMBL" id="RCW81592.1"/>
    </source>
</evidence>
<protein>
    <submittedName>
        <fullName evidence="2">Uncharacterized protein</fullName>
    </submittedName>
</protein>
<dbReference type="Proteomes" id="UP000253324">
    <property type="component" value="Unassembled WGS sequence"/>
</dbReference>
<dbReference type="AlphaFoldDB" id="A0A368YMZ6"/>
<proteinExistence type="predicted"/>
<comment type="caution">
    <text evidence="2">The sequence shown here is derived from an EMBL/GenBank/DDBJ whole genome shotgun (WGS) entry which is preliminary data.</text>
</comment>
<feature type="compositionally biased region" description="Polar residues" evidence="1">
    <location>
        <begin position="44"/>
        <end position="61"/>
    </location>
</feature>
<gene>
    <name evidence="2" type="ORF">C7476_110146</name>
</gene>
<feature type="compositionally biased region" description="Basic and acidic residues" evidence="1">
    <location>
        <begin position="24"/>
        <end position="43"/>
    </location>
</feature>
<evidence type="ECO:0000313" key="3">
    <source>
        <dbReference type="Proteomes" id="UP000253324"/>
    </source>
</evidence>
<sequence length="61" mass="6607">MTAKPPPVPKDNRSPKGTGDAANPEDKQEAQHGSATDHPEKRGQTGNTKVNTTHQGYQQDR</sequence>
<reference evidence="2 3" key="1">
    <citation type="submission" date="2018-07" db="EMBL/GenBank/DDBJ databases">
        <title>Genomic Encyclopedia of Type Strains, Phase III (KMG-III): the genomes of soil and plant-associated and newly described type strains.</title>
        <authorList>
            <person name="Whitman W."/>
        </authorList>
    </citation>
    <scope>NUCLEOTIDE SEQUENCE [LARGE SCALE GENOMIC DNA]</scope>
    <source>
        <strain evidence="2 3">31-25a</strain>
    </source>
</reference>
<dbReference type="EMBL" id="QPJM01000010">
    <property type="protein sequence ID" value="RCW81592.1"/>
    <property type="molecule type" value="Genomic_DNA"/>
</dbReference>
<dbReference type="RefSeq" id="WP_114431236.1">
    <property type="nucleotide sequence ID" value="NZ_QPJM01000010.1"/>
</dbReference>
<dbReference type="OrthoDB" id="7190664at2"/>
<feature type="region of interest" description="Disordered" evidence="1">
    <location>
        <begin position="1"/>
        <end position="61"/>
    </location>
</feature>
<evidence type="ECO:0000256" key="1">
    <source>
        <dbReference type="SAM" id="MobiDB-lite"/>
    </source>
</evidence>
<accession>A0A368YMZ6</accession>
<name>A0A368YMZ6_9HYPH</name>
<organism evidence="2 3">
    <name type="scientific">Phyllobacterium bourgognense</name>
    <dbReference type="NCBI Taxonomy" id="314236"/>
    <lineage>
        <taxon>Bacteria</taxon>
        <taxon>Pseudomonadati</taxon>
        <taxon>Pseudomonadota</taxon>
        <taxon>Alphaproteobacteria</taxon>
        <taxon>Hyphomicrobiales</taxon>
        <taxon>Phyllobacteriaceae</taxon>
        <taxon>Phyllobacterium</taxon>
    </lineage>
</organism>